<feature type="transmembrane region" description="Helical" evidence="1">
    <location>
        <begin position="91"/>
        <end position="109"/>
    </location>
</feature>
<accession>A0A0F9TRJ7</accession>
<dbReference type="InterPro" id="IPR041916">
    <property type="entry name" value="Anti_sigma_zinc_sf"/>
</dbReference>
<proteinExistence type="predicted"/>
<keyword evidence="1" id="KW-0472">Membrane</keyword>
<evidence type="ECO:0008006" key="3">
    <source>
        <dbReference type="Google" id="ProtNLM"/>
    </source>
</evidence>
<organism evidence="2">
    <name type="scientific">marine sediment metagenome</name>
    <dbReference type="NCBI Taxonomy" id="412755"/>
    <lineage>
        <taxon>unclassified sequences</taxon>
        <taxon>metagenomes</taxon>
        <taxon>ecological metagenomes</taxon>
    </lineage>
</organism>
<gene>
    <name evidence="2" type="ORF">LCGC14_0619700</name>
</gene>
<evidence type="ECO:0000313" key="2">
    <source>
        <dbReference type="EMBL" id="KKN51731.1"/>
    </source>
</evidence>
<dbReference type="AlphaFoldDB" id="A0A0F9TRJ7"/>
<sequence>MSWNCRERAKGCAVVDERTRDEQVSAYVDGALDPQDAARMAEAIARDPALASHVAHYQALRAGVASLASDTVIIAIPERYSGAGRPAWRPAVLAASAILIAAGAVWWLVLTGPISDDIPAQIIIAESSDLATMIAHFDKWASGAQNVTTEGPLIGIAAIVQANGLQQTSLERVTLPLGRKADALGFVGPSNCHLGLYVTAHAGDRPAGLAISDDGHVLIAQWAGPHQQMTMVSRSMNATRFAILALALRNGTDAPNEIHPDLLSSLATARQPCLG</sequence>
<comment type="caution">
    <text evidence="2">The sequence shown here is derived from an EMBL/GenBank/DDBJ whole genome shotgun (WGS) entry which is preliminary data.</text>
</comment>
<keyword evidence="1" id="KW-1133">Transmembrane helix</keyword>
<evidence type="ECO:0000256" key="1">
    <source>
        <dbReference type="SAM" id="Phobius"/>
    </source>
</evidence>
<dbReference type="EMBL" id="LAZR01001050">
    <property type="protein sequence ID" value="KKN51731.1"/>
    <property type="molecule type" value="Genomic_DNA"/>
</dbReference>
<reference evidence="2" key="1">
    <citation type="journal article" date="2015" name="Nature">
        <title>Complex archaea that bridge the gap between prokaryotes and eukaryotes.</title>
        <authorList>
            <person name="Spang A."/>
            <person name="Saw J.H."/>
            <person name="Jorgensen S.L."/>
            <person name="Zaremba-Niedzwiedzka K."/>
            <person name="Martijn J."/>
            <person name="Lind A.E."/>
            <person name="van Eijk R."/>
            <person name="Schleper C."/>
            <person name="Guy L."/>
            <person name="Ettema T.J."/>
        </authorList>
    </citation>
    <scope>NUCLEOTIDE SEQUENCE</scope>
</reference>
<keyword evidence="1" id="KW-0812">Transmembrane</keyword>
<protein>
    <recommendedName>
        <fullName evidence="3">Zinc-finger domain-containing protein</fullName>
    </recommendedName>
</protein>
<name>A0A0F9TRJ7_9ZZZZ</name>
<dbReference type="Gene3D" id="1.10.10.1320">
    <property type="entry name" value="Anti-sigma factor, zinc-finger domain"/>
    <property type="match status" value="1"/>
</dbReference>